<dbReference type="PANTHER" id="PTHR39569">
    <property type="entry name" value="INORGANIC TRIPHOSPHATASE"/>
    <property type="match status" value="1"/>
</dbReference>
<accession>A0A4R6RCE2</accession>
<dbReference type="Gene3D" id="2.40.320.10">
    <property type="entry name" value="Hypothetical Protein Pfu-838710-001"/>
    <property type="match status" value="1"/>
</dbReference>
<dbReference type="InterPro" id="IPR039013">
    <property type="entry name" value="YgiF"/>
</dbReference>
<protein>
    <submittedName>
        <fullName evidence="3">CHAD domain-containing protein</fullName>
    </submittedName>
</protein>
<dbReference type="Gene3D" id="1.40.20.10">
    <property type="entry name" value="CHAD domain"/>
    <property type="match status" value="1"/>
</dbReference>
<dbReference type="SMART" id="SM00880">
    <property type="entry name" value="CHAD"/>
    <property type="match status" value="1"/>
</dbReference>
<dbReference type="SMART" id="SM01118">
    <property type="entry name" value="CYTH"/>
    <property type="match status" value="1"/>
</dbReference>
<organism evidence="3 4">
    <name type="scientific">Aquabacterium commune</name>
    <dbReference type="NCBI Taxonomy" id="70586"/>
    <lineage>
        <taxon>Bacteria</taxon>
        <taxon>Pseudomonadati</taxon>
        <taxon>Pseudomonadota</taxon>
        <taxon>Betaproteobacteria</taxon>
        <taxon>Burkholderiales</taxon>
        <taxon>Aquabacterium</taxon>
    </lineage>
</organism>
<keyword evidence="4" id="KW-1185">Reference proteome</keyword>
<dbReference type="EMBL" id="SNXW01000004">
    <property type="protein sequence ID" value="TDP83820.1"/>
    <property type="molecule type" value="Genomic_DNA"/>
</dbReference>
<evidence type="ECO:0000259" key="1">
    <source>
        <dbReference type="PROSITE" id="PS51707"/>
    </source>
</evidence>
<dbReference type="AlphaFoldDB" id="A0A4R6RCE2"/>
<sequence length="567" mass="61527">MQEIELKFQIPAEALETVRAELARLAPDQALPPPLILQAAYFDTPDRRLAQARSALRVRREGDEWVQTLKAAGSHTMVRVEDNRATQPPPAGQPLSPRLSLHAGGPAEAALRLSLAWQPEQDADGAQCGLVQLYATDMRRTRVQLAVGIGTLHEGVVELALDEGAILAGTGADQRSVPVRELEIELISGHPQAVIDAGRDWVQRFGLWLDTQTKAHRGDRLARWAVDGDARAALPESFSPRPARLPATGLASLSAEAAWRTGVEACLAHITAHISELAGLPEGDLAAAAPVAYQWRRGLRRLRALGRFVADTQAHGAPLNLSPVAHLSLQAACAHAAVLARQLGHWRDQDALAWIPRKLQQLGLPALPVPTPPAPADLSASPVAAARSTQATELCLQVLTALLAGGGDLTEVTEVTEVTDVAKVAQGPEAAPLSAHAWLSDGLRRWHAHCARTARRFDDLGPRRAHRLRRRARQLRDVLDLFAPLWPQAEGKHAHEARARHAHALAKALDALGALQDETVALARYRAVLAQDIRAQAACTWLQGRCKPLRKQAQRALRRWLTHSAPW</sequence>
<dbReference type="SUPFAM" id="SSF55154">
    <property type="entry name" value="CYTH-like phosphatases"/>
    <property type="match status" value="1"/>
</dbReference>
<evidence type="ECO:0000313" key="3">
    <source>
        <dbReference type="EMBL" id="TDP83820.1"/>
    </source>
</evidence>
<dbReference type="GO" id="GO:0050355">
    <property type="term" value="F:inorganic triphosphate phosphatase activity"/>
    <property type="evidence" value="ECO:0007669"/>
    <property type="project" value="InterPro"/>
</dbReference>
<comment type="caution">
    <text evidence="3">The sequence shown here is derived from an EMBL/GenBank/DDBJ whole genome shotgun (WGS) entry which is preliminary data.</text>
</comment>
<dbReference type="Pfam" id="PF01928">
    <property type="entry name" value="CYTH"/>
    <property type="match status" value="1"/>
</dbReference>
<feature type="domain" description="CHAD" evidence="2">
    <location>
        <begin position="252"/>
        <end position="566"/>
    </location>
</feature>
<dbReference type="GO" id="GO:0046872">
    <property type="term" value="F:metal ion binding"/>
    <property type="evidence" value="ECO:0007669"/>
    <property type="project" value="TreeGrafter"/>
</dbReference>
<dbReference type="Proteomes" id="UP000294593">
    <property type="component" value="Unassembled WGS sequence"/>
</dbReference>
<dbReference type="PROSITE" id="PS51707">
    <property type="entry name" value="CYTH"/>
    <property type="match status" value="1"/>
</dbReference>
<reference evidence="3 4" key="1">
    <citation type="submission" date="2019-03" db="EMBL/GenBank/DDBJ databases">
        <title>Genomic Encyclopedia of Type Strains, Phase IV (KMG-IV): sequencing the most valuable type-strain genomes for metagenomic binning, comparative biology and taxonomic classification.</title>
        <authorList>
            <person name="Goeker M."/>
        </authorList>
    </citation>
    <scope>NUCLEOTIDE SEQUENCE [LARGE SCALE GENOMIC DNA]</scope>
    <source>
        <strain evidence="3 4">DSM 11901</strain>
    </source>
</reference>
<dbReference type="InterPro" id="IPR038186">
    <property type="entry name" value="CHAD_dom_sf"/>
</dbReference>
<evidence type="ECO:0000313" key="4">
    <source>
        <dbReference type="Proteomes" id="UP000294593"/>
    </source>
</evidence>
<proteinExistence type="predicted"/>
<dbReference type="RefSeq" id="WP_166643518.1">
    <property type="nucleotide sequence ID" value="NZ_SNXW01000004.1"/>
</dbReference>
<evidence type="ECO:0000259" key="2">
    <source>
        <dbReference type="PROSITE" id="PS51708"/>
    </source>
</evidence>
<dbReference type="InterPro" id="IPR033469">
    <property type="entry name" value="CYTH-like_dom_sf"/>
</dbReference>
<dbReference type="InterPro" id="IPR023577">
    <property type="entry name" value="CYTH_domain"/>
</dbReference>
<dbReference type="InterPro" id="IPR007899">
    <property type="entry name" value="CHAD_dom"/>
</dbReference>
<dbReference type="CDD" id="cd07756">
    <property type="entry name" value="CYTH-like_Pase_CHAD"/>
    <property type="match status" value="1"/>
</dbReference>
<dbReference type="PANTHER" id="PTHR39569:SF1">
    <property type="entry name" value="INORGANIC TRIPHOSPHATASE"/>
    <property type="match status" value="1"/>
</dbReference>
<feature type="domain" description="CYTH" evidence="1">
    <location>
        <begin position="1"/>
        <end position="225"/>
    </location>
</feature>
<name>A0A4R6RCE2_9BURK</name>
<dbReference type="PROSITE" id="PS51708">
    <property type="entry name" value="CHAD"/>
    <property type="match status" value="1"/>
</dbReference>
<gene>
    <name evidence="3" type="ORF">EV672_104201</name>
</gene>